<accession>A0A174N8W9</accession>
<keyword evidence="1" id="KW-1133">Transmembrane helix</keyword>
<gene>
    <name evidence="2" type="ORF">ERS852497_02900</name>
</gene>
<dbReference type="RefSeq" id="WP_055274688.1">
    <property type="nucleotide sequence ID" value="NZ_CZAJ01000052.1"/>
</dbReference>
<feature type="transmembrane region" description="Helical" evidence="1">
    <location>
        <begin position="46"/>
        <end position="64"/>
    </location>
</feature>
<evidence type="ECO:0000313" key="3">
    <source>
        <dbReference type="Proteomes" id="UP000095602"/>
    </source>
</evidence>
<reference evidence="2 3" key="1">
    <citation type="submission" date="2015-09" db="EMBL/GenBank/DDBJ databases">
        <authorList>
            <consortium name="Pathogen Informatics"/>
        </authorList>
    </citation>
    <scope>NUCLEOTIDE SEQUENCE [LARGE SCALE GENOMIC DNA]</scope>
    <source>
        <strain evidence="2 3">2789STDY5834884</strain>
    </source>
</reference>
<feature type="transmembrane region" description="Helical" evidence="1">
    <location>
        <begin position="100"/>
        <end position="122"/>
    </location>
</feature>
<keyword evidence="1" id="KW-0812">Transmembrane</keyword>
<dbReference type="EMBL" id="CZAJ01000052">
    <property type="protein sequence ID" value="CUP45073.1"/>
    <property type="molecule type" value="Genomic_DNA"/>
</dbReference>
<sequence>MNENKHSKIIILVWNIYLAILSPTIILMCAILQLESDSYHTAGITAGRPCGLIIAFFPLVIFGINWRMGSYFTIITQSVWFLIFSKLVFFFFQKESYAPIVYYCGLIINVTALLWCIVIKVYKPLENEIYRYPWGEWMVPHYDDRKIERMLRLFDLSCSIAAIILGTPIIARDCKSILEIICGR</sequence>
<dbReference type="Proteomes" id="UP000095602">
    <property type="component" value="Unassembled WGS sequence"/>
</dbReference>
<evidence type="ECO:0000256" key="1">
    <source>
        <dbReference type="SAM" id="Phobius"/>
    </source>
</evidence>
<protein>
    <submittedName>
        <fullName evidence="2">Uncharacterized protein</fullName>
    </submittedName>
</protein>
<name>A0A174N8W9_9FIRM</name>
<organism evidence="2 3">
    <name type="scientific">Agathobacter rectalis</name>
    <dbReference type="NCBI Taxonomy" id="39491"/>
    <lineage>
        <taxon>Bacteria</taxon>
        <taxon>Bacillati</taxon>
        <taxon>Bacillota</taxon>
        <taxon>Clostridia</taxon>
        <taxon>Lachnospirales</taxon>
        <taxon>Lachnospiraceae</taxon>
        <taxon>Agathobacter</taxon>
    </lineage>
</organism>
<keyword evidence="1" id="KW-0472">Membrane</keyword>
<feature type="transmembrane region" description="Helical" evidence="1">
    <location>
        <begin position="12"/>
        <end position="34"/>
    </location>
</feature>
<feature type="transmembrane region" description="Helical" evidence="1">
    <location>
        <begin position="71"/>
        <end position="94"/>
    </location>
</feature>
<dbReference type="AlphaFoldDB" id="A0A174N8W9"/>
<evidence type="ECO:0000313" key="2">
    <source>
        <dbReference type="EMBL" id="CUP45073.1"/>
    </source>
</evidence>
<proteinExistence type="predicted"/>